<feature type="non-terminal residue" evidence="2">
    <location>
        <position position="1"/>
    </location>
</feature>
<dbReference type="OrthoDB" id="244495at2759"/>
<feature type="transmembrane region" description="Helical" evidence="1">
    <location>
        <begin position="49"/>
        <end position="67"/>
    </location>
</feature>
<evidence type="ECO:0000256" key="1">
    <source>
        <dbReference type="SAM" id="Phobius"/>
    </source>
</evidence>
<dbReference type="STRING" id="1314776.A0A165WIL5"/>
<keyword evidence="1" id="KW-1133">Transmembrane helix</keyword>
<dbReference type="Proteomes" id="UP000076798">
    <property type="component" value="Unassembled WGS sequence"/>
</dbReference>
<accession>A0A165WIL5</accession>
<keyword evidence="3" id="KW-1185">Reference proteome</keyword>
<reference evidence="2 3" key="1">
    <citation type="journal article" date="2016" name="Mol. Biol. Evol.">
        <title>Comparative Genomics of Early-Diverging Mushroom-Forming Fungi Provides Insights into the Origins of Lignocellulose Decay Capabilities.</title>
        <authorList>
            <person name="Nagy L.G."/>
            <person name="Riley R."/>
            <person name="Tritt A."/>
            <person name="Adam C."/>
            <person name="Daum C."/>
            <person name="Floudas D."/>
            <person name="Sun H."/>
            <person name="Yadav J.S."/>
            <person name="Pangilinan J."/>
            <person name="Larsson K.H."/>
            <person name="Matsuura K."/>
            <person name="Barry K."/>
            <person name="Labutti K."/>
            <person name="Kuo R."/>
            <person name="Ohm R.A."/>
            <person name="Bhattacharya S.S."/>
            <person name="Shirouzu T."/>
            <person name="Yoshinaga Y."/>
            <person name="Martin F.M."/>
            <person name="Grigoriev I.V."/>
            <person name="Hibbett D.S."/>
        </authorList>
    </citation>
    <scope>NUCLEOTIDE SEQUENCE [LARGE SCALE GENOMIC DNA]</scope>
    <source>
        <strain evidence="2 3">HHB10207 ss-3</strain>
    </source>
</reference>
<sequence length="70" mass="7716">TNRPPSPAPLLPCLITSSLHQTCLPTSATFSSLYLFSQLKHCFPSTLRSSGHFLIIIAFMIPVRVICKNT</sequence>
<gene>
    <name evidence="2" type="ORF">SISSUDRAFT_973127</name>
</gene>
<keyword evidence="1" id="KW-0812">Transmembrane</keyword>
<dbReference type="AlphaFoldDB" id="A0A165WIL5"/>
<name>A0A165WIL5_9AGAM</name>
<evidence type="ECO:0000313" key="2">
    <source>
        <dbReference type="EMBL" id="KZT31195.1"/>
    </source>
</evidence>
<keyword evidence="1" id="KW-0472">Membrane</keyword>
<evidence type="ECO:0000313" key="3">
    <source>
        <dbReference type="Proteomes" id="UP000076798"/>
    </source>
</evidence>
<protein>
    <submittedName>
        <fullName evidence="2">Uncharacterized protein</fullName>
    </submittedName>
</protein>
<dbReference type="EMBL" id="KV428749">
    <property type="protein sequence ID" value="KZT31195.1"/>
    <property type="molecule type" value="Genomic_DNA"/>
</dbReference>
<proteinExistence type="predicted"/>
<organism evidence="2 3">
    <name type="scientific">Sistotremastrum suecicum HHB10207 ss-3</name>
    <dbReference type="NCBI Taxonomy" id="1314776"/>
    <lineage>
        <taxon>Eukaryota</taxon>
        <taxon>Fungi</taxon>
        <taxon>Dikarya</taxon>
        <taxon>Basidiomycota</taxon>
        <taxon>Agaricomycotina</taxon>
        <taxon>Agaricomycetes</taxon>
        <taxon>Sistotremastrales</taxon>
        <taxon>Sistotremastraceae</taxon>
        <taxon>Sistotremastrum</taxon>
    </lineage>
</organism>
<feature type="non-terminal residue" evidence="2">
    <location>
        <position position="70"/>
    </location>
</feature>